<keyword evidence="11" id="KW-1185">Reference proteome</keyword>
<dbReference type="eggNOG" id="KOG1879">
    <property type="taxonomic scope" value="Eukaryota"/>
</dbReference>
<keyword evidence="5" id="KW-0325">Glycoprotein</keyword>
<evidence type="ECO:0000259" key="9">
    <source>
        <dbReference type="Pfam" id="PF18404"/>
    </source>
</evidence>
<dbReference type="EMBL" id="DS113293">
    <property type="protein sequence ID" value="EAY12967.1"/>
    <property type="molecule type" value="Genomic_DNA"/>
</dbReference>
<evidence type="ECO:0000256" key="1">
    <source>
        <dbReference type="ARBA" id="ARBA00001913"/>
    </source>
</evidence>
<keyword evidence="4" id="KW-0256">Endoplasmic reticulum</keyword>
<dbReference type="Pfam" id="PF18402">
    <property type="entry name" value="Thioredoxin_14"/>
    <property type="match status" value="1"/>
</dbReference>
<evidence type="ECO:0000256" key="6">
    <source>
        <dbReference type="SAM" id="SignalP"/>
    </source>
</evidence>
<comment type="subcellular location">
    <subcellularLocation>
        <location evidence="2">Endoplasmic reticulum lumen</location>
    </subcellularLocation>
</comment>
<dbReference type="PANTHER" id="PTHR11226">
    <property type="entry name" value="UDP-GLUCOSE GLYCOPROTEIN:GLUCOSYLTRANSFERASE"/>
    <property type="match status" value="1"/>
</dbReference>
<dbReference type="RefSeq" id="XP_001325190.1">
    <property type="nucleotide sequence ID" value="XM_001325155.1"/>
</dbReference>
<sequence length="1175" mass="138289">MILTLFFGLSFQLSTDYGIEVETVSNWDRPLLFEQIFYFILDYSKEVSHQYLFSVLENIESEDILMEQAEKLLPHHMFSLLKSELEIGSLLPKIQYTKSIKDKESMRIYKTDFVIGSPTTVTFLNLHENSNAKIVLDMIKNQKDLLLRLDIPVLPGEYKLRGYGISIRPTSMETDDQIGQEKRTNLDQNIPIDNTTKYIENYIFNEDQHETSQENMYLMVYEYIKNHKDVPLLRILRDITNNWPAFKEDVFSTKVSPETIESFQNINKIISKYSDYHSINGRIFESPNFDIFTVFDIIKRERTFIDILNNTFGIKIEEINRLSRADISSMDILFDYRFQYIDFYTDGKCSEGISFSEEDQRKLGFDISKTKKVVDFISYLDLSSKEGRESLKTSLQLSVIKELPIRIGFVPYFNTENKNFRKISFAYHHLAIKNPKLAVEFIYQIVLRENDNEIDILAEKIYNTLTWQRSDFLSWSELHQLYSPDTAVFQRLNSVNRYYRDKGILLNTICVNGKIERIENSYAKYLMIILEIMKIYNEINVEENNLDPIEVMNITNFVVNSLRSPLSPTIEKHGTKIYMKSLSEQKEFIHKFQNIKWDHVDSEITKNYYILLTNETDNKVFRDFMQKQHRYPTAFAINPDTDLFKFKKYPVLICGGLVFEKFEVTEENLFEIDNFFSVSISQSLNTILDSNNSLLYYYLITMYTDWYSSGIERGSVNPELFQVDQDIVHLDNDGDFEWEIVSNPLSESFQESIDIIKYVSENKLAKVKLLAAPANDIIPRVTCFNFFYRSSLNSDVVLFTHLNEMTRYNMILSNPSSWITSQFHADIDPNNIYLEDKEPGLYKVKYVLDKICVEGKLRNLYYNSRKSFLKFDSQSIAQLNRLMYWQAPTLPGRHYISDVLEYDVDSFATNLIPFDKNIFINAEFNVSEEYINIFTIPTDKAHEKCAKVMMMSVMKHTKSKVKFFIFKKYLSFDFIQSMPEFSRKHGFKYEYVDMNWPNVMFSQYDLKNSSLEYRLLFLDMLLPFNIPRVIFIDCQTVVRGDISNLYNSHMNGLINFVGDSNSQKISSNVFVADLTKFKLTNIGDQMRYLSYIWQYNLNTPNDASYLTQLTKIYPSDLFGKELFWCRDWYPISDMENALLIWYGPSSSDASSSFEFAYNNIPEWKDYINVLQNNIE</sequence>
<dbReference type="STRING" id="5722.A2E331"/>
<reference evidence="10" key="2">
    <citation type="journal article" date="2007" name="Science">
        <title>Draft genome sequence of the sexually transmitted pathogen Trichomonas vaginalis.</title>
        <authorList>
            <person name="Carlton J.M."/>
            <person name="Hirt R.P."/>
            <person name="Silva J.C."/>
            <person name="Delcher A.L."/>
            <person name="Schatz M."/>
            <person name="Zhao Q."/>
            <person name="Wortman J.R."/>
            <person name="Bidwell S.L."/>
            <person name="Alsmark U.C.M."/>
            <person name="Besteiro S."/>
            <person name="Sicheritz-Ponten T."/>
            <person name="Noel C.J."/>
            <person name="Dacks J.B."/>
            <person name="Foster P.G."/>
            <person name="Simillion C."/>
            <person name="Van de Peer Y."/>
            <person name="Miranda-Saavedra D."/>
            <person name="Barton G.J."/>
            <person name="Westrop G.D."/>
            <person name="Mueller S."/>
            <person name="Dessi D."/>
            <person name="Fiori P.L."/>
            <person name="Ren Q."/>
            <person name="Paulsen I."/>
            <person name="Zhang H."/>
            <person name="Bastida-Corcuera F.D."/>
            <person name="Simoes-Barbosa A."/>
            <person name="Brown M.T."/>
            <person name="Hayes R.D."/>
            <person name="Mukherjee M."/>
            <person name="Okumura C.Y."/>
            <person name="Schneider R."/>
            <person name="Smith A.J."/>
            <person name="Vanacova S."/>
            <person name="Villalvazo M."/>
            <person name="Haas B.J."/>
            <person name="Pertea M."/>
            <person name="Feldblyum T.V."/>
            <person name="Utterback T.R."/>
            <person name="Shu C.L."/>
            <person name="Osoegawa K."/>
            <person name="de Jong P.J."/>
            <person name="Hrdy I."/>
            <person name="Horvathova L."/>
            <person name="Zubacova Z."/>
            <person name="Dolezal P."/>
            <person name="Malik S.B."/>
            <person name="Logsdon J.M. Jr."/>
            <person name="Henze K."/>
            <person name="Gupta A."/>
            <person name="Wang C.C."/>
            <person name="Dunne R.L."/>
            <person name="Upcroft J.A."/>
            <person name="Upcroft P."/>
            <person name="White O."/>
            <person name="Salzberg S.L."/>
            <person name="Tang P."/>
            <person name="Chiu C.-H."/>
            <person name="Lee Y.-S."/>
            <person name="Embley T.M."/>
            <person name="Coombs G.H."/>
            <person name="Mottram J.C."/>
            <person name="Tachezy J."/>
            <person name="Fraser-Liggett C.M."/>
            <person name="Johnson P.J."/>
        </authorList>
    </citation>
    <scope>NUCLEOTIDE SEQUENCE [LARGE SCALE GENOMIC DNA]</scope>
    <source>
        <strain evidence="10">G3</strain>
    </source>
</reference>
<feature type="domain" description="Glucosyltransferase 24 catalytic" evidence="9">
    <location>
        <begin position="931"/>
        <end position="1052"/>
    </location>
</feature>
<dbReference type="AlphaFoldDB" id="A2E331"/>
<name>A2E331_TRIV3</name>
<protein>
    <recommendedName>
        <fullName evidence="12">Glucosyltransferase 24 catalytic domain-containing protein</fullName>
    </recommendedName>
</protein>
<evidence type="ECO:0000313" key="10">
    <source>
        <dbReference type="EMBL" id="EAY12967.1"/>
    </source>
</evidence>
<dbReference type="OrthoDB" id="27683at2759"/>
<dbReference type="SMR" id="A2E331"/>
<dbReference type="VEuPathDB" id="TrichDB:TVAGG3_0848300"/>
<dbReference type="InterPro" id="IPR029044">
    <property type="entry name" value="Nucleotide-diphossugar_trans"/>
</dbReference>
<dbReference type="PANTHER" id="PTHR11226:SF0">
    <property type="entry name" value="UDP-GLUCOSE:GLYCOPROTEIN GLUCOSYLTRANSFERASE"/>
    <property type="match status" value="1"/>
</dbReference>
<dbReference type="VEuPathDB" id="TrichDB:TVAG_405130"/>
<dbReference type="Pfam" id="PF18401">
    <property type="entry name" value="Thioredoxin_13"/>
    <property type="match status" value="1"/>
</dbReference>
<dbReference type="GO" id="GO:0003980">
    <property type="term" value="F:UDP-glucose:glycoprotein glucosyltransferase activity"/>
    <property type="evidence" value="ECO:0000318"/>
    <property type="project" value="GO_Central"/>
</dbReference>
<feature type="domain" description="UGGT thioredoxin-like" evidence="7">
    <location>
        <begin position="223"/>
        <end position="322"/>
    </location>
</feature>
<feature type="chain" id="PRO_5002643338" description="Glucosyltransferase 24 catalytic domain-containing protein" evidence="6">
    <location>
        <begin position="19"/>
        <end position="1175"/>
    </location>
</feature>
<reference evidence="10" key="1">
    <citation type="submission" date="2006-10" db="EMBL/GenBank/DDBJ databases">
        <authorList>
            <person name="Amadeo P."/>
            <person name="Zhao Q."/>
            <person name="Wortman J."/>
            <person name="Fraser-Liggett C."/>
            <person name="Carlton J."/>
        </authorList>
    </citation>
    <scope>NUCLEOTIDE SEQUENCE</scope>
    <source>
        <strain evidence="10">G3</strain>
    </source>
</reference>
<dbReference type="InterPro" id="IPR009448">
    <property type="entry name" value="UDP-g_GGtrans"/>
</dbReference>
<dbReference type="Pfam" id="PF18404">
    <property type="entry name" value="Glyco_transf_24"/>
    <property type="match status" value="1"/>
</dbReference>
<feature type="domain" description="UGGT thioredoxin-like" evidence="8">
    <location>
        <begin position="375"/>
        <end position="520"/>
    </location>
</feature>
<dbReference type="KEGG" id="tva:4770939"/>
<dbReference type="GO" id="GO:0005783">
    <property type="term" value="C:endoplasmic reticulum"/>
    <property type="evidence" value="ECO:0000318"/>
    <property type="project" value="GO_Central"/>
</dbReference>
<comment type="cofactor">
    <cofactor evidence="1">
        <name>Ca(2+)</name>
        <dbReference type="ChEBI" id="CHEBI:29108"/>
    </cofactor>
</comment>
<dbReference type="InterPro" id="IPR040694">
    <property type="entry name" value="UGGT_TRXL_2"/>
</dbReference>
<evidence type="ECO:0008006" key="12">
    <source>
        <dbReference type="Google" id="ProtNLM"/>
    </source>
</evidence>
<accession>A2E331</accession>
<keyword evidence="3 6" id="KW-0732">Signal</keyword>
<dbReference type="SUPFAM" id="SSF53448">
    <property type="entry name" value="Nucleotide-diphospho-sugar transferases"/>
    <property type="match status" value="1"/>
</dbReference>
<gene>
    <name evidence="10" type="ORF">TVAG_405130</name>
</gene>
<organism evidence="10 11">
    <name type="scientific">Trichomonas vaginalis (strain ATCC PRA-98 / G3)</name>
    <dbReference type="NCBI Taxonomy" id="412133"/>
    <lineage>
        <taxon>Eukaryota</taxon>
        <taxon>Metamonada</taxon>
        <taxon>Parabasalia</taxon>
        <taxon>Trichomonadida</taxon>
        <taxon>Trichomonadidae</taxon>
        <taxon>Trichomonas</taxon>
    </lineage>
</organism>
<evidence type="ECO:0000259" key="8">
    <source>
        <dbReference type="Pfam" id="PF18402"/>
    </source>
</evidence>
<dbReference type="Gene3D" id="3.90.550.10">
    <property type="entry name" value="Spore Coat Polysaccharide Biosynthesis Protein SpsA, Chain A"/>
    <property type="match status" value="1"/>
</dbReference>
<dbReference type="GO" id="GO:0051082">
    <property type="term" value="F:unfolded protein binding"/>
    <property type="evidence" value="ECO:0000318"/>
    <property type="project" value="GO_Central"/>
</dbReference>
<evidence type="ECO:0000256" key="3">
    <source>
        <dbReference type="ARBA" id="ARBA00022729"/>
    </source>
</evidence>
<dbReference type="GO" id="GO:0005788">
    <property type="term" value="C:endoplasmic reticulum lumen"/>
    <property type="evidence" value="ECO:0007669"/>
    <property type="project" value="UniProtKB-SubCell"/>
</dbReference>
<evidence type="ECO:0000256" key="4">
    <source>
        <dbReference type="ARBA" id="ARBA00022824"/>
    </source>
</evidence>
<evidence type="ECO:0000313" key="11">
    <source>
        <dbReference type="Proteomes" id="UP000001542"/>
    </source>
</evidence>
<dbReference type="Proteomes" id="UP000001542">
    <property type="component" value="Unassembled WGS sequence"/>
</dbReference>
<evidence type="ECO:0000259" key="7">
    <source>
        <dbReference type="Pfam" id="PF18401"/>
    </source>
</evidence>
<dbReference type="GO" id="GO:0018279">
    <property type="term" value="P:protein N-linked glycosylation via asparagine"/>
    <property type="evidence" value="ECO:0000318"/>
    <property type="project" value="GO_Central"/>
</dbReference>
<feature type="signal peptide" evidence="6">
    <location>
        <begin position="1"/>
        <end position="18"/>
    </location>
</feature>
<dbReference type="InParanoid" id="A2E331"/>
<proteinExistence type="predicted"/>
<evidence type="ECO:0000256" key="5">
    <source>
        <dbReference type="ARBA" id="ARBA00023180"/>
    </source>
</evidence>
<dbReference type="InterPro" id="IPR040497">
    <property type="entry name" value="Glyco_transf_24"/>
</dbReference>
<dbReference type="InterPro" id="IPR040692">
    <property type="entry name" value="UGGT_TRXL_3"/>
</dbReference>
<evidence type="ECO:0000256" key="2">
    <source>
        <dbReference type="ARBA" id="ARBA00004319"/>
    </source>
</evidence>